<keyword evidence="1" id="KW-1133">Transmembrane helix</keyword>
<dbReference type="Proteomes" id="UP000675880">
    <property type="component" value="Unassembled WGS sequence"/>
</dbReference>
<feature type="transmembrane region" description="Helical" evidence="1">
    <location>
        <begin position="85"/>
        <end position="108"/>
    </location>
</feature>
<evidence type="ECO:0000313" key="3">
    <source>
        <dbReference type="Proteomes" id="UP000675880"/>
    </source>
</evidence>
<feature type="transmembrane region" description="Helical" evidence="1">
    <location>
        <begin position="114"/>
        <end position="136"/>
    </location>
</feature>
<gene>
    <name evidence="2" type="ORF">NSPZN2_70170</name>
</gene>
<protein>
    <recommendedName>
        <fullName evidence="4">DUF2938 domain-containing protein</fullName>
    </recommendedName>
</protein>
<dbReference type="InterPro" id="IPR046739">
    <property type="entry name" value="DUF6789"/>
</dbReference>
<sequence length="141" mass="15023">MKPNLMKALLGGFAGTVAMTMMMQFVAPLMLGQPMDVAHLLAEFLGTPWVLGMLIHFALGSLVFPVAYVFVLFTYLPGPPTLKGVLWGILLWVPAMAVTMPMLGQGFFMSQTLGLRGVMAAFMAHLIYGGVFGAIAGNGAK</sequence>
<proteinExistence type="predicted"/>
<reference evidence="2 3" key="1">
    <citation type="submission" date="2021-02" db="EMBL/GenBank/DDBJ databases">
        <authorList>
            <person name="Han P."/>
        </authorList>
    </citation>
    <scope>NUCLEOTIDE SEQUENCE [LARGE SCALE GENOMIC DNA]</scope>
    <source>
        <strain evidence="2">Candidatus Nitrospira sp. ZN2</strain>
    </source>
</reference>
<keyword evidence="1" id="KW-0812">Transmembrane</keyword>
<name>A0ABM8SA52_9BACT</name>
<keyword evidence="1" id="KW-0472">Membrane</keyword>
<keyword evidence="3" id="KW-1185">Reference proteome</keyword>
<comment type="caution">
    <text evidence="2">The sequence shown here is derived from an EMBL/GenBank/DDBJ whole genome shotgun (WGS) entry which is preliminary data.</text>
</comment>
<dbReference type="Pfam" id="PF20587">
    <property type="entry name" value="DUF6789"/>
    <property type="match status" value="1"/>
</dbReference>
<dbReference type="EMBL" id="CAJNBJ010000020">
    <property type="protein sequence ID" value="CAE6797590.1"/>
    <property type="molecule type" value="Genomic_DNA"/>
</dbReference>
<evidence type="ECO:0000256" key="1">
    <source>
        <dbReference type="SAM" id="Phobius"/>
    </source>
</evidence>
<accession>A0ABM8SA52</accession>
<evidence type="ECO:0008006" key="4">
    <source>
        <dbReference type="Google" id="ProtNLM"/>
    </source>
</evidence>
<evidence type="ECO:0000313" key="2">
    <source>
        <dbReference type="EMBL" id="CAE6797590.1"/>
    </source>
</evidence>
<feature type="transmembrane region" description="Helical" evidence="1">
    <location>
        <begin position="48"/>
        <end position="73"/>
    </location>
</feature>
<organism evidence="2 3">
    <name type="scientific">Nitrospira defluvii</name>
    <dbReference type="NCBI Taxonomy" id="330214"/>
    <lineage>
        <taxon>Bacteria</taxon>
        <taxon>Pseudomonadati</taxon>
        <taxon>Nitrospirota</taxon>
        <taxon>Nitrospiria</taxon>
        <taxon>Nitrospirales</taxon>
        <taxon>Nitrospiraceae</taxon>
        <taxon>Nitrospira</taxon>
    </lineage>
</organism>
<dbReference type="RefSeq" id="WP_213044114.1">
    <property type="nucleotide sequence ID" value="NZ_CAJNBJ010000020.1"/>
</dbReference>